<dbReference type="AlphaFoldDB" id="A0A2T3HNJ7"/>
<proteinExistence type="predicted"/>
<accession>A0A2T3HNJ7</accession>
<keyword evidence="2" id="KW-1185">Reference proteome</keyword>
<protein>
    <submittedName>
        <fullName evidence="1">Uncharacterized protein</fullName>
    </submittedName>
</protein>
<organism evidence="1 2">
    <name type="scientific">Pedobacter yulinensis</name>
    <dbReference type="NCBI Taxonomy" id="2126353"/>
    <lineage>
        <taxon>Bacteria</taxon>
        <taxon>Pseudomonadati</taxon>
        <taxon>Bacteroidota</taxon>
        <taxon>Sphingobacteriia</taxon>
        <taxon>Sphingobacteriales</taxon>
        <taxon>Sphingobacteriaceae</taxon>
        <taxon>Pedobacter</taxon>
    </lineage>
</organism>
<gene>
    <name evidence="1" type="ORF">C7T94_04250</name>
</gene>
<name>A0A2T3HNJ7_9SPHI</name>
<sequence>MNFILRKERVRLPQHTISWAFVAALAVRACLKAGPSLVCRSSHLFGHASALTGEDNHLPSLRHRYRPCAGRTPCTGAFTWRTAYEKRRKHSYLAARK</sequence>
<reference evidence="1 2" key="1">
    <citation type="submission" date="2018-03" db="EMBL/GenBank/DDBJ databases">
        <authorList>
            <person name="Keele B.F."/>
        </authorList>
    </citation>
    <scope>NUCLEOTIDE SEQUENCE [LARGE SCALE GENOMIC DNA]</scope>
    <source>
        <strain evidence="1 2">YL28-9</strain>
    </source>
</reference>
<dbReference type="EMBL" id="PYLS01000004">
    <property type="protein sequence ID" value="PST83961.1"/>
    <property type="molecule type" value="Genomic_DNA"/>
</dbReference>
<comment type="caution">
    <text evidence="1">The sequence shown here is derived from an EMBL/GenBank/DDBJ whole genome shotgun (WGS) entry which is preliminary data.</text>
</comment>
<evidence type="ECO:0000313" key="1">
    <source>
        <dbReference type="EMBL" id="PST83961.1"/>
    </source>
</evidence>
<evidence type="ECO:0000313" key="2">
    <source>
        <dbReference type="Proteomes" id="UP000240912"/>
    </source>
</evidence>
<dbReference type="Proteomes" id="UP000240912">
    <property type="component" value="Unassembled WGS sequence"/>
</dbReference>